<accession>A0A5E6MK45</accession>
<keyword evidence="2" id="KW-1185">Reference proteome</keyword>
<protein>
    <recommendedName>
        <fullName evidence="3">Metallo-beta-lactamase domain-containing protein</fullName>
    </recommendedName>
</protein>
<evidence type="ECO:0008006" key="3">
    <source>
        <dbReference type="Google" id="ProtNLM"/>
    </source>
</evidence>
<organism evidence="1 2">
    <name type="scientific">Methylacidimicrobium tartarophylax</name>
    <dbReference type="NCBI Taxonomy" id="1041768"/>
    <lineage>
        <taxon>Bacteria</taxon>
        <taxon>Pseudomonadati</taxon>
        <taxon>Verrucomicrobiota</taxon>
        <taxon>Methylacidimicrobium</taxon>
    </lineage>
</organism>
<dbReference type="AlphaFoldDB" id="A0A5E6MK45"/>
<dbReference type="RefSeq" id="WP_142659752.1">
    <property type="nucleotide sequence ID" value="NZ_CABFVA020000034.1"/>
</dbReference>
<dbReference type="EMBL" id="CABFVA020000034">
    <property type="protein sequence ID" value="VVM05883.1"/>
    <property type="molecule type" value="Genomic_DNA"/>
</dbReference>
<sequence>MQLKPSPGSERNSAFCKRTLRRGRWLVRAFLLLFLQSPFLFLAQTGHAAAPSVLIRWYGHAFVYLIASSGIRIAIDPFGDETVHYRFPGSLQADVVLISNEANDRSAGERIQGTPQIFRSVAALGTNNARGLLFRGILCFRDKSQGNIHGHNTAFVFNLDGIRFAHLGDLGHPLSPELLNEFGTVDVLFLPVGRDGLLVSELDKIAADLSARIIVPIAYRTELSGDLELRTLASYLDNRSNVRWIDGSEFSLSAAELPPSPMIYAFRGTP</sequence>
<gene>
    <name evidence="1" type="ORF">MAMT_00841</name>
</gene>
<dbReference type="OrthoDB" id="9789133at2"/>
<dbReference type="InterPro" id="IPR036866">
    <property type="entry name" value="RibonucZ/Hydroxyglut_hydro"/>
</dbReference>
<name>A0A5E6MK45_9BACT</name>
<dbReference type="SUPFAM" id="SSF56281">
    <property type="entry name" value="Metallo-hydrolase/oxidoreductase"/>
    <property type="match status" value="1"/>
</dbReference>
<dbReference type="PANTHER" id="PTHR39189:SF1">
    <property type="entry name" value="UPF0173 METAL-DEPENDENT HYDROLASE YTKL"/>
    <property type="match status" value="1"/>
</dbReference>
<proteinExistence type="predicted"/>
<evidence type="ECO:0000313" key="2">
    <source>
        <dbReference type="Proteomes" id="UP000334923"/>
    </source>
</evidence>
<evidence type="ECO:0000313" key="1">
    <source>
        <dbReference type="EMBL" id="VVM05883.1"/>
    </source>
</evidence>
<reference evidence="1 2" key="1">
    <citation type="submission" date="2019-09" db="EMBL/GenBank/DDBJ databases">
        <authorList>
            <person name="Cremers G."/>
        </authorList>
    </citation>
    <scope>NUCLEOTIDE SEQUENCE [LARGE SCALE GENOMIC DNA]</scope>
    <source>
        <strain evidence="1">4A</strain>
    </source>
</reference>
<dbReference type="Pfam" id="PF13483">
    <property type="entry name" value="Lactamase_B_3"/>
    <property type="match status" value="1"/>
</dbReference>
<dbReference type="PANTHER" id="PTHR39189">
    <property type="entry name" value="UPF0173 METAL-DEPENDENT HYDROLASE YTKL"/>
    <property type="match status" value="1"/>
</dbReference>
<dbReference type="Gene3D" id="3.60.15.10">
    <property type="entry name" value="Ribonuclease Z/Hydroxyacylglutathione hydrolase-like"/>
    <property type="match status" value="1"/>
</dbReference>
<dbReference type="Proteomes" id="UP000334923">
    <property type="component" value="Unassembled WGS sequence"/>
</dbReference>